<dbReference type="CDD" id="cd16431">
    <property type="entry name" value="IcmE"/>
    <property type="match status" value="1"/>
</dbReference>
<keyword evidence="2" id="KW-1133">Transmembrane helix</keyword>
<evidence type="ECO:0000313" key="3">
    <source>
        <dbReference type="EMBL" id="AWK15716.1"/>
    </source>
</evidence>
<gene>
    <name evidence="3" type="ORF">CCS41_15045</name>
</gene>
<reference evidence="3 4" key="1">
    <citation type="submission" date="2017-05" db="EMBL/GenBank/DDBJ databases">
        <title>Genome sequence of Candidatus Fukatsuia symbiotica and Candidatus Hamiltonella defensa from Acyrthosiphon pisum strain 5D.</title>
        <authorList>
            <person name="Patel V.A."/>
            <person name="Chevignon G."/>
            <person name="Russell J.A."/>
            <person name="Oliver K.M."/>
        </authorList>
    </citation>
    <scope>NUCLEOTIDE SEQUENCE [LARGE SCALE GENOMIC DNA]</scope>
    <source>
        <strain evidence="3 4">5D</strain>
        <plasmid evidence="4">p5d_fsymbiotica-3</plasmid>
    </source>
</reference>
<protein>
    <submittedName>
        <fullName evidence="3">Conjugal transfer protein TraO</fullName>
    </submittedName>
</protein>
<dbReference type="AlphaFoldDB" id="A0A2U8I958"/>
<dbReference type="OrthoDB" id="8680684at2"/>
<keyword evidence="4" id="KW-1185">Reference proteome</keyword>
<dbReference type="RefSeq" id="WP_119798004.1">
    <property type="nucleotide sequence ID" value="NZ_CP021662.1"/>
</dbReference>
<feature type="compositionally biased region" description="Basic and acidic residues" evidence="1">
    <location>
        <begin position="95"/>
        <end position="109"/>
    </location>
</feature>
<organism evidence="3 4">
    <name type="scientific">Candidatus Fukatsuia symbiotica</name>
    <dbReference type="NCBI Taxonomy" id="1878942"/>
    <lineage>
        <taxon>Bacteria</taxon>
        <taxon>Pseudomonadati</taxon>
        <taxon>Pseudomonadota</taxon>
        <taxon>Gammaproteobacteria</taxon>
        <taxon>Enterobacterales</taxon>
        <taxon>Yersiniaceae</taxon>
        <taxon>Candidatus Fukatsuia</taxon>
    </lineage>
</organism>
<keyword evidence="2" id="KW-0812">Transmembrane</keyword>
<proteinExistence type="predicted"/>
<dbReference type="KEGG" id="fsm:CCS41_15045"/>
<sequence length="403" mass="43291">MPIEKELALDTSKSLILIVIGVVVLGFAIYLGYSLYNKPAEAQSNYAIDSVAANVGRHTTESAQYRELLEKYNATEAAKAREEGQSFVARIREGAIDPGEKKQPGRPPDKLNTVPPETSGERSVAADNSGLSENRRKAIDSLLQDLNGQWQPVPFQLASRIEGGEGNKGDTFTAWTASLAPKYKDTPHFAGREIADTEIVAPYTRVPGVIETAVDSDNPDSQVLAAIPSGRYAGAQLHARRVQLAGDGVTIHFERMNWRGQTYTVDAYALSDETLQSSVASDVNHRYFSRIILPAIAMGLGRTGQLFEQSSTQNMITPQGSVIQTRPAIPSGSAIAGTVVGGIGNQAGQVMTSDAARLPIKQATINRGQIIAIQFIGGVYEANNVRRQTESGSQQQPSTGRAP</sequence>
<dbReference type="Proteomes" id="UP000261875">
    <property type="component" value="Plasmid p5D_Fsymbiotica-3"/>
</dbReference>
<keyword evidence="3" id="KW-0614">Plasmid</keyword>
<dbReference type="EMBL" id="CP021662">
    <property type="protein sequence ID" value="AWK15716.1"/>
    <property type="molecule type" value="Genomic_DNA"/>
</dbReference>
<feature type="region of interest" description="Disordered" evidence="1">
    <location>
        <begin position="95"/>
        <end position="131"/>
    </location>
</feature>
<evidence type="ECO:0000256" key="2">
    <source>
        <dbReference type="SAM" id="Phobius"/>
    </source>
</evidence>
<dbReference type="InterPro" id="IPR049855">
    <property type="entry name" value="DotG/IcmE-like_C"/>
</dbReference>
<name>A0A2U8I958_9GAMM</name>
<dbReference type="NCBIfam" id="NF033884">
    <property type="entry name" value="conj_TraO_IncI1"/>
    <property type="match status" value="1"/>
</dbReference>
<accession>A0A2U8I958</accession>
<feature type="transmembrane region" description="Helical" evidence="2">
    <location>
        <begin position="15"/>
        <end position="36"/>
    </location>
</feature>
<evidence type="ECO:0000256" key="1">
    <source>
        <dbReference type="SAM" id="MobiDB-lite"/>
    </source>
</evidence>
<geneLocation type="plasmid" evidence="4">
    <name>p5d_fsymbiotica-3</name>
</geneLocation>
<keyword evidence="2" id="KW-0472">Membrane</keyword>
<evidence type="ECO:0000313" key="4">
    <source>
        <dbReference type="Proteomes" id="UP000261875"/>
    </source>
</evidence>